<evidence type="ECO:0000313" key="2">
    <source>
        <dbReference type="EMBL" id="MPC45459.1"/>
    </source>
</evidence>
<reference evidence="2 3" key="1">
    <citation type="submission" date="2019-05" db="EMBL/GenBank/DDBJ databases">
        <title>Another draft genome of Portunus trituberculatus and its Hox gene families provides insights of decapod evolution.</title>
        <authorList>
            <person name="Jeong J.-H."/>
            <person name="Song I."/>
            <person name="Kim S."/>
            <person name="Choi T."/>
            <person name="Kim D."/>
            <person name="Ryu S."/>
            <person name="Kim W."/>
        </authorList>
    </citation>
    <scope>NUCLEOTIDE SEQUENCE [LARGE SCALE GENOMIC DNA]</scope>
    <source>
        <tissue evidence="2">Muscle</tissue>
    </source>
</reference>
<name>A0A5B7FJW6_PORTR</name>
<evidence type="ECO:0000313" key="3">
    <source>
        <dbReference type="Proteomes" id="UP000324222"/>
    </source>
</evidence>
<dbReference type="Gene3D" id="1.10.10.60">
    <property type="entry name" value="Homeodomain-like"/>
    <property type="match status" value="1"/>
</dbReference>
<keyword evidence="3" id="KW-1185">Reference proteome</keyword>
<dbReference type="AlphaFoldDB" id="A0A5B7FJW6"/>
<dbReference type="GO" id="GO:0005634">
    <property type="term" value="C:nucleus"/>
    <property type="evidence" value="ECO:0007669"/>
    <property type="project" value="UniProtKB-SubCell"/>
</dbReference>
<proteinExistence type="predicted"/>
<dbReference type="Proteomes" id="UP000324222">
    <property type="component" value="Unassembled WGS sequence"/>
</dbReference>
<organism evidence="2 3">
    <name type="scientific">Portunus trituberculatus</name>
    <name type="common">Swimming crab</name>
    <name type="synonym">Neptunus trituberculatus</name>
    <dbReference type="NCBI Taxonomy" id="210409"/>
    <lineage>
        <taxon>Eukaryota</taxon>
        <taxon>Metazoa</taxon>
        <taxon>Ecdysozoa</taxon>
        <taxon>Arthropoda</taxon>
        <taxon>Crustacea</taxon>
        <taxon>Multicrustacea</taxon>
        <taxon>Malacostraca</taxon>
        <taxon>Eumalacostraca</taxon>
        <taxon>Eucarida</taxon>
        <taxon>Decapoda</taxon>
        <taxon>Pleocyemata</taxon>
        <taxon>Brachyura</taxon>
        <taxon>Eubrachyura</taxon>
        <taxon>Portunoidea</taxon>
        <taxon>Portunidae</taxon>
        <taxon>Portuninae</taxon>
        <taxon>Portunus</taxon>
    </lineage>
</organism>
<dbReference type="InterPro" id="IPR009057">
    <property type="entry name" value="Homeodomain-like_sf"/>
</dbReference>
<accession>A0A5B7FJW6</accession>
<dbReference type="SUPFAM" id="SSF46689">
    <property type="entry name" value="Homeodomain-like"/>
    <property type="match status" value="1"/>
</dbReference>
<evidence type="ECO:0000256" key="1">
    <source>
        <dbReference type="ARBA" id="ARBA00004123"/>
    </source>
</evidence>
<comment type="caution">
    <text evidence="2">The sequence shown here is derived from an EMBL/GenBank/DDBJ whole genome shotgun (WGS) entry which is preliminary data.</text>
</comment>
<comment type="subcellular location">
    <subcellularLocation>
        <location evidence="1">Nucleus</location>
    </subcellularLocation>
</comment>
<sequence>MVPIITVSEPPTEETCSRKLNITAKVETGEKLHEVGRFYSTNESTLCNLVKCKDAIKNAVPE</sequence>
<protein>
    <submittedName>
        <fullName evidence="2">Uncharacterized protein</fullName>
    </submittedName>
</protein>
<gene>
    <name evidence="2" type="ORF">E2C01_039158</name>
</gene>
<dbReference type="EMBL" id="VSRR010006741">
    <property type="protein sequence ID" value="MPC45459.1"/>
    <property type="molecule type" value="Genomic_DNA"/>
</dbReference>